<dbReference type="Pfam" id="PF08044">
    <property type="entry name" value="DUF1707"/>
    <property type="match status" value="1"/>
</dbReference>
<dbReference type="PANTHER" id="PTHR40763:SF4">
    <property type="entry name" value="DUF1707 DOMAIN-CONTAINING PROTEIN"/>
    <property type="match status" value="1"/>
</dbReference>
<evidence type="ECO:0000256" key="1">
    <source>
        <dbReference type="SAM" id="MobiDB-lite"/>
    </source>
</evidence>
<dbReference type="Proteomes" id="UP001403094">
    <property type="component" value="Unassembled WGS sequence"/>
</dbReference>
<name>A0ABP5H1D8_9ACTN</name>
<keyword evidence="4" id="KW-1185">Reference proteome</keyword>
<sequence>MKDELPEVKASDAEREQYAEILRTGLAEGRLTMEEFEERLGAVYAARTRGELVPLIGDLPERAEPPSAPGARAPARAGRSWADRIGRPATSRGAIAVLGGFARRGGWTMPRRFRALAFMGGGNIDLREAAFEDREVTIRAIAIMGGVSVTVPPDVGVEVRGIGIMGGFDPTADREAAPGAPRVVITGLAFWGGVGVERKRVKSKKKKRPEPGEGD</sequence>
<feature type="region of interest" description="Disordered" evidence="1">
    <location>
        <begin position="59"/>
        <end position="80"/>
    </location>
</feature>
<reference evidence="4" key="1">
    <citation type="journal article" date="2019" name="Int. J. Syst. Evol. Microbiol.">
        <title>The Global Catalogue of Microorganisms (GCM) 10K type strain sequencing project: providing services to taxonomists for standard genome sequencing and annotation.</title>
        <authorList>
            <consortium name="The Broad Institute Genomics Platform"/>
            <consortium name="The Broad Institute Genome Sequencing Center for Infectious Disease"/>
            <person name="Wu L."/>
            <person name="Ma J."/>
        </authorList>
    </citation>
    <scope>NUCLEOTIDE SEQUENCE [LARGE SCALE GENOMIC DNA]</scope>
    <source>
        <strain evidence="4">JCM 14549</strain>
    </source>
</reference>
<feature type="compositionally biased region" description="Basic residues" evidence="1">
    <location>
        <begin position="199"/>
        <end position="208"/>
    </location>
</feature>
<accession>A0ABP5H1D8</accession>
<comment type="caution">
    <text evidence="3">The sequence shown here is derived from an EMBL/GenBank/DDBJ whole genome shotgun (WGS) entry which is preliminary data.</text>
</comment>
<feature type="region of interest" description="Disordered" evidence="1">
    <location>
        <begin position="196"/>
        <end position="215"/>
    </location>
</feature>
<dbReference type="EMBL" id="BAAANQ010000009">
    <property type="protein sequence ID" value="GAA2060287.1"/>
    <property type="molecule type" value="Genomic_DNA"/>
</dbReference>
<feature type="domain" description="DUF1707" evidence="2">
    <location>
        <begin position="9"/>
        <end position="60"/>
    </location>
</feature>
<feature type="compositionally biased region" description="Low complexity" evidence="1">
    <location>
        <begin position="69"/>
        <end position="80"/>
    </location>
</feature>
<dbReference type="RefSeq" id="WP_346071405.1">
    <property type="nucleotide sequence ID" value="NZ_BAAANQ010000009.1"/>
</dbReference>
<evidence type="ECO:0000313" key="3">
    <source>
        <dbReference type="EMBL" id="GAA2060287.1"/>
    </source>
</evidence>
<dbReference type="InterPro" id="IPR012551">
    <property type="entry name" value="DUF1707_SHOCT-like"/>
</dbReference>
<dbReference type="PANTHER" id="PTHR40763">
    <property type="entry name" value="MEMBRANE PROTEIN-RELATED"/>
    <property type="match status" value="1"/>
</dbReference>
<gene>
    <name evidence="3" type="ORF">GCM10009757_42540</name>
</gene>
<evidence type="ECO:0000313" key="4">
    <source>
        <dbReference type="Proteomes" id="UP001403094"/>
    </source>
</evidence>
<proteinExistence type="predicted"/>
<organism evidence="3 4">
    <name type="scientific">Streptomyces cheonanensis</name>
    <dbReference type="NCBI Taxonomy" id="312720"/>
    <lineage>
        <taxon>Bacteria</taxon>
        <taxon>Bacillati</taxon>
        <taxon>Actinomycetota</taxon>
        <taxon>Actinomycetes</taxon>
        <taxon>Kitasatosporales</taxon>
        <taxon>Streptomycetaceae</taxon>
        <taxon>Streptomyces</taxon>
    </lineage>
</organism>
<protein>
    <recommendedName>
        <fullName evidence="2">DUF1707 domain-containing protein</fullName>
    </recommendedName>
</protein>
<evidence type="ECO:0000259" key="2">
    <source>
        <dbReference type="Pfam" id="PF08044"/>
    </source>
</evidence>